<feature type="domain" description="Heterokaryon incompatibility" evidence="1">
    <location>
        <begin position="47"/>
        <end position="138"/>
    </location>
</feature>
<evidence type="ECO:0000259" key="1">
    <source>
        <dbReference type="Pfam" id="PF06985"/>
    </source>
</evidence>
<comment type="caution">
    <text evidence="2">The sequence shown here is derived from an EMBL/GenBank/DDBJ whole genome shotgun (WGS) entry which is preliminary data.</text>
</comment>
<dbReference type="OrthoDB" id="3226657at2759"/>
<sequence>MALESTSNLLDLSHTAPCRIRLVDCKSVVEHGLLRVVDFAEFPTIAYAAISYPWRGVSINPSDTIDSAFSVRGAEHADPVGVDALRSACAAALGLSCAYLWVDRLSIIQTNKTDKTWQIRNMYKVYRSCRVCVVLAGGLRRLVRLDEETPWIHRSWTLQEVLAPPSTVVLIHWKLGPGRASSGGISTPVSVEEAVPDASAYIPLPLVLQVCTTGTLSFTSTPSAPHLTRSTMVKACIFSALQQDAPRADEIPFWQPQRRIFSPNVVAVAVALDDVLVASDPEIRSYAVWQSALMRTSSRPVDMVLSIMGLFGVELDPGGFHENDRRGATVALAQAILAAGGCASWMGAAFRLDPDQCLSTFPQFPRTSVAGAALVRTKEGIREVSQLVGPVYPIQDALVPLPRGRMDAEGYVTFTAKGVPLVEVLDTPGPDHPQPSEVFQALDGSRWRIRDDSPSSPTDKTSVNTYAILLGWFHKYHPGASPANGETILVIIAQQHLRQPVRFHIRSFLTLRASHKPQVLRWPDCEFCVGGPDPLAEGKSTAVAKEEHLVETYVDRDAPWPRMPWSKPIVTAEDEAVRKARWAAPQQVLERHWHQD</sequence>
<dbReference type="OMA" id="PWIHRSW"/>
<organism evidence="2 3">
    <name type="scientific">Trametes pubescens</name>
    <name type="common">White-rot fungus</name>
    <dbReference type="NCBI Taxonomy" id="154538"/>
    <lineage>
        <taxon>Eukaryota</taxon>
        <taxon>Fungi</taxon>
        <taxon>Dikarya</taxon>
        <taxon>Basidiomycota</taxon>
        <taxon>Agaricomycotina</taxon>
        <taxon>Agaricomycetes</taxon>
        <taxon>Polyporales</taxon>
        <taxon>Polyporaceae</taxon>
        <taxon>Trametes</taxon>
    </lineage>
</organism>
<dbReference type="Proteomes" id="UP000184267">
    <property type="component" value="Unassembled WGS sequence"/>
</dbReference>
<evidence type="ECO:0000313" key="2">
    <source>
        <dbReference type="EMBL" id="OJT04920.1"/>
    </source>
</evidence>
<proteinExistence type="predicted"/>
<name>A0A1M2VB76_TRAPU</name>
<reference evidence="2 3" key="1">
    <citation type="submission" date="2016-10" db="EMBL/GenBank/DDBJ databases">
        <title>Genome sequence of the basidiomycete white-rot fungus Trametes pubescens.</title>
        <authorList>
            <person name="Makela M.R."/>
            <person name="Granchi Z."/>
            <person name="Peng M."/>
            <person name="De Vries R.P."/>
            <person name="Grigoriev I."/>
            <person name="Riley R."/>
            <person name="Hilden K."/>
        </authorList>
    </citation>
    <scope>NUCLEOTIDE SEQUENCE [LARGE SCALE GENOMIC DNA]</scope>
    <source>
        <strain evidence="2 3">FBCC735</strain>
    </source>
</reference>
<dbReference type="InterPro" id="IPR010730">
    <property type="entry name" value="HET"/>
</dbReference>
<evidence type="ECO:0000313" key="3">
    <source>
        <dbReference type="Proteomes" id="UP000184267"/>
    </source>
</evidence>
<dbReference type="PANTHER" id="PTHR33112:SF16">
    <property type="entry name" value="HETEROKARYON INCOMPATIBILITY DOMAIN-CONTAINING PROTEIN"/>
    <property type="match status" value="1"/>
</dbReference>
<gene>
    <name evidence="2" type="ORF">TRAPUB_4262</name>
</gene>
<keyword evidence="3" id="KW-1185">Reference proteome</keyword>
<dbReference type="PANTHER" id="PTHR33112">
    <property type="entry name" value="DOMAIN PROTEIN, PUTATIVE-RELATED"/>
    <property type="match status" value="1"/>
</dbReference>
<dbReference type="Pfam" id="PF06985">
    <property type="entry name" value="HET"/>
    <property type="match status" value="1"/>
</dbReference>
<dbReference type="AlphaFoldDB" id="A0A1M2VB76"/>
<dbReference type="EMBL" id="MNAD01001502">
    <property type="protein sequence ID" value="OJT04920.1"/>
    <property type="molecule type" value="Genomic_DNA"/>
</dbReference>
<dbReference type="STRING" id="154538.A0A1M2VB76"/>
<accession>A0A1M2VB76</accession>
<protein>
    <recommendedName>
        <fullName evidence="1">Heterokaryon incompatibility domain-containing protein</fullName>
    </recommendedName>
</protein>